<gene>
    <name evidence="2" type="ORF">TNCV_4322221</name>
</gene>
<dbReference type="EMBL" id="BMAU01021290">
    <property type="protein sequence ID" value="GFY09544.1"/>
    <property type="molecule type" value="Genomic_DNA"/>
</dbReference>
<accession>A0A8X6VED4</accession>
<dbReference type="AlphaFoldDB" id="A0A8X6VED4"/>
<organism evidence="2 3">
    <name type="scientific">Trichonephila clavipes</name>
    <name type="common">Golden silk orbweaver</name>
    <name type="synonym">Nephila clavipes</name>
    <dbReference type="NCBI Taxonomy" id="2585209"/>
    <lineage>
        <taxon>Eukaryota</taxon>
        <taxon>Metazoa</taxon>
        <taxon>Ecdysozoa</taxon>
        <taxon>Arthropoda</taxon>
        <taxon>Chelicerata</taxon>
        <taxon>Arachnida</taxon>
        <taxon>Araneae</taxon>
        <taxon>Araneomorphae</taxon>
        <taxon>Entelegynae</taxon>
        <taxon>Araneoidea</taxon>
        <taxon>Nephilidae</taxon>
        <taxon>Trichonephila</taxon>
    </lineage>
</organism>
<comment type="caution">
    <text evidence="2">The sequence shown here is derived from an EMBL/GenBank/DDBJ whole genome shotgun (WGS) entry which is preliminary data.</text>
</comment>
<feature type="region of interest" description="Disordered" evidence="1">
    <location>
        <begin position="167"/>
        <end position="223"/>
    </location>
</feature>
<feature type="compositionally biased region" description="Polar residues" evidence="1">
    <location>
        <begin position="169"/>
        <end position="179"/>
    </location>
</feature>
<feature type="region of interest" description="Disordered" evidence="1">
    <location>
        <begin position="245"/>
        <end position="277"/>
    </location>
</feature>
<protein>
    <submittedName>
        <fullName evidence="2">Uncharacterized protein</fullName>
    </submittedName>
</protein>
<sequence>MSSSQHRRMNQASASEAQTQERLLNSCLADTVDQTMHSELLPIAHMESQLLTSPRPASIPHKDAVNFMEFLLPHSSENSRPTPQDFASQTTQLPNCRKLKILTTLIKSHAIEVENNKTLINALIQKGHTEEDPFLIETYQRFENCSMLHQQVVSEFSSHHPCDTPGCTIHSTPHPSSVKENPLEFPPLPKSTSIKRKATKTASLPPPPLRKLSRNSRSNSNPEINFKVNLRNKFNELVNQIPESQTVTRTSSTTHIVNNTPITNTSDTSPNTNKLPPQTMLKITNQFRTHENSNR</sequence>
<evidence type="ECO:0000313" key="2">
    <source>
        <dbReference type="EMBL" id="GFY09544.1"/>
    </source>
</evidence>
<reference evidence="2" key="1">
    <citation type="submission" date="2020-08" db="EMBL/GenBank/DDBJ databases">
        <title>Multicomponent nature underlies the extraordinary mechanical properties of spider dragline silk.</title>
        <authorList>
            <person name="Kono N."/>
            <person name="Nakamura H."/>
            <person name="Mori M."/>
            <person name="Yoshida Y."/>
            <person name="Ohtoshi R."/>
            <person name="Malay A.D."/>
            <person name="Moran D.A.P."/>
            <person name="Tomita M."/>
            <person name="Numata K."/>
            <person name="Arakawa K."/>
        </authorList>
    </citation>
    <scope>NUCLEOTIDE SEQUENCE</scope>
</reference>
<evidence type="ECO:0000256" key="1">
    <source>
        <dbReference type="SAM" id="MobiDB-lite"/>
    </source>
</evidence>
<evidence type="ECO:0000313" key="3">
    <source>
        <dbReference type="Proteomes" id="UP000887159"/>
    </source>
</evidence>
<keyword evidence="3" id="KW-1185">Reference proteome</keyword>
<name>A0A8X6VED4_TRICX</name>
<dbReference type="Proteomes" id="UP000887159">
    <property type="component" value="Unassembled WGS sequence"/>
</dbReference>
<proteinExistence type="predicted"/>